<evidence type="ECO:0000313" key="3">
    <source>
        <dbReference type="Proteomes" id="UP000198217"/>
    </source>
</evidence>
<keyword evidence="1" id="KW-1133">Transmembrane helix</keyword>
<name>A0A1C5HC83_9ACTN</name>
<evidence type="ECO:0000313" key="2">
    <source>
        <dbReference type="EMBL" id="SCG43101.1"/>
    </source>
</evidence>
<reference evidence="2 3" key="1">
    <citation type="submission" date="2016-06" db="EMBL/GenBank/DDBJ databases">
        <authorList>
            <person name="Kjaerup R.B."/>
            <person name="Dalgaard T.S."/>
            <person name="Juul-Madsen H.R."/>
        </authorList>
    </citation>
    <scope>NUCLEOTIDE SEQUENCE [LARGE SCALE GENOMIC DNA]</scope>
    <source>
        <strain evidence="2 3">DSM 43904</strain>
    </source>
</reference>
<dbReference type="NCBIfam" id="TIGR04222">
    <property type="entry name" value="near_uncomplex"/>
    <property type="match status" value="1"/>
</dbReference>
<dbReference type="InterPro" id="IPR026467">
    <property type="entry name" value="Ser/Gly_Cys_C_dom"/>
</dbReference>
<accession>A0A1C5HC83</accession>
<organism evidence="2 3">
    <name type="scientific">Micromonospora echinaurantiaca</name>
    <dbReference type="NCBI Taxonomy" id="47857"/>
    <lineage>
        <taxon>Bacteria</taxon>
        <taxon>Bacillati</taxon>
        <taxon>Actinomycetota</taxon>
        <taxon>Actinomycetes</taxon>
        <taxon>Micromonosporales</taxon>
        <taxon>Micromonosporaceae</taxon>
        <taxon>Micromonospora</taxon>
    </lineage>
</organism>
<dbReference type="RefSeq" id="WP_088992922.1">
    <property type="nucleotide sequence ID" value="NZ_LT607750.1"/>
</dbReference>
<evidence type="ECO:0000256" key="1">
    <source>
        <dbReference type="SAM" id="Phobius"/>
    </source>
</evidence>
<dbReference type="AlphaFoldDB" id="A0A1C5HC83"/>
<feature type="transmembrane region" description="Helical" evidence="1">
    <location>
        <begin position="17"/>
        <end position="35"/>
    </location>
</feature>
<gene>
    <name evidence="2" type="ORF">GA0070609_1268</name>
</gene>
<dbReference type="EMBL" id="LT607750">
    <property type="protein sequence ID" value="SCG43101.1"/>
    <property type="molecule type" value="Genomic_DNA"/>
</dbReference>
<protein>
    <submittedName>
        <fullName evidence="2">TIGR04222 domain-containing protein</fullName>
    </submittedName>
</protein>
<feature type="transmembrane region" description="Helical" evidence="1">
    <location>
        <begin position="154"/>
        <end position="173"/>
    </location>
</feature>
<dbReference type="Proteomes" id="UP000198217">
    <property type="component" value="Chromosome I"/>
</dbReference>
<feature type="transmembrane region" description="Helical" evidence="1">
    <location>
        <begin position="179"/>
        <end position="197"/>
    </location>
</feature>
<proteinExistence type="predicted"/>
<keyword evidence="1" id="KW-0472">Membrane</keyword>
<sequence>MSVLAAPGDTWGIPGPTFLRFYLAAAVLVVVLGAIHRARVLAGSREPGYDQLSPEQAAYLNGGAALAVPATLGALRGAGSVGVGPGRRLATTGPMPAGATPLAQAVYNAAARRTRVADLRRDQWVASALTQLGADLEQRGLALSSGRRESARRGAMALLLLLAVGIFRLFDGLSGAKPVGYLLLTLVGIVVAFLILVRAPYRTRAGRAALRTLRQRHVHLAPTSSPAYATYGAAGAAMGVALFGTAALWAMDPGFAEQAEIQRQALGSSGGTGGCGGGSSGCGGGSSCGGGGCGGGGCGG</sequence>
<keyword evidence="1" id="KW-0812">Transmembrane</keyword>
<keyword evidence="3" id="KW-1185">Reference proteome</keyword>